<evidence type="ECO:0000256" key="1">
    <source>
        <dbReference type="PROSITE-ProRule" id="PRU00110"/>
    </source>
</evidence>
<dbReference type="AlphaFoldDB" id="A0A7G7GAL4"/>
<keyword evidence="4" id="KW-1185">Reference proteome</keyword>
<dbReference type="EMBL" id="CP055156">
    <property type="protein sequence ID" value="QNF34198.1"/>
    <property type="molecule type" value="Genomic_DNA"/>
</dbReference>
<sequence>MEEPVVNLTYLRDLAGGDTKFMTDMIALFLKQTPANMHLLTGYLEQQNWENLKKLAHKMTSGVALMGIQELQNFLAELQTYTLQPINVELIPIKIAAIMAIYQKAVLELEKELFALAQLDCS</sequence>
<dbReference type="KEGG" id="aswu:HUW51_16265"/>
<proteinExistence type="predicted"/>
<dbReference type="InterPro" id="IPR036641">
    <property type="entry name" value="HPT_dom_sf"/>
</dbReference>
<dbReference type="Gene3D" id="1.20.120.160">
    <property type="entry name" value="HPT domain"/>
    <property type="match status" value="1"/>
</dbReference>
<protein>
    <submittedName>
        <fullName evidence="3">Hpt domain-containing protein</fullName>
    </submittedName>
</protein>
<dbReference type="PROSITE" id="PS50894">
    <property type="entry name" value="HPT"/>
    <property type="match status" value="1"/>
</dbReference>
<keyword evidence="1" id="KW-0597">Phosphoprotein</keyword>
<evidence type="ECO:0000259" key="2">
    <source>
        <dbReference type="PROSITE" id="PS50894"/>
    </source>
</evidence>
<feature type="domain" description="HPt" evidence="2">
    <location>
        <begin position="18"/>
        <end position="116"/>
    </location>
</feature>
<dbReference type="RefSeq" id="WP_185270679.1">
    <property type="nucleotide sequence ID" value="NZ_CP055156.1"/>
</dbReference>
<dbReference type="Proteomes" id="UP000515237">
    <property type="component" value="Chromosome"/>
</dbReference>
<accession>A0A7G7GAL4</accession>
<evidence type="ECO:0000313" key="3">
    <source>
        <dbReference type="EMBL" id="QNF34198.1"/>
    </source>
</evidence>
<dbReference type="GO" id="GO:0004672">
    <property type="term" value="F:protein kinase activity"/>
    <property type="evidence" value="ECO:0007669"/>
    <property type="project" value="UniProtKB-ARBA"/>
</dbReference>
<dbReference type="SUPFAM" id="SSF47226">
    <property type="entry name" value="Histidine-containing phosphotransfer domain, HPT domain"/>
    <property type="match status" value="1"/>
</dbReference>
<gene>
    <name evidence="3" type="ORF">HUW51_16265</name>
</gene>
<organism evidence="3 4">
    <name type="scientific">Adhaeribacter swui</name>
    <dbReference type="NCBI Taxonomy" id="2086471"/>
    <lineage>
        <taxon>Bacteria</taxon>
        <taxon>Pseudomonadati</taxon>
        <taxon>Bacteroidota</taxon>
        <taxon>Cytophagia</taxon>
        <taxon>Cytophagales</taxon>
        <taxon>Hymenobacteraceae</taxon>
        <taxon>Adhaeribacter</taxon>
    </lineage>
</organism>
<name>A0A7G7GAL4_9BACT</name>
<evidence type="ECO:0000313" key="4">
    <source>
        <dbReference type="Proteomes" id="UP000515237"/>
    </source>
</evidence>
<dbReference type="InterPro" id="IPR008207">
    <property type="entry name" value="Sig_transdc_His_kin_Hpt_dom"/>
</dbReference>
<dbReference type="GO" id="GO:0000160">
    <property type="term" value="P:phosphorelay signal transduction system"/>
    <property type="evidence" value="ECO:0007669"/>
    <property type="project" value="InterPro"/>
</dbReference>
<feature type="modified residue" description="Phosphohistidine" evidence="1">
    <location>
        <position position="57"/>
    </location>
</feature>
<dbReference type="Pfam" id="PF01627">
    <property type="entry name" value="Hpt"/>
    <property type="match status" value="1"/>
</dbReference>
<reference evidence="3 4" key="1">
    <citation type="journal article" date="2018" name="Int. J. Syst. Evol. Microbiol.">
        <title>Adhaeribacter swui sp. nov., isolated from wet mud.</title>
        <authorList>
            <person name="Kim D.U."/>
            <person name="Kim K.W."/>
            <person name="Kang M.S."/>
            <person name="Kim J.Y."/>
            <person name="Jang J.H."/>
            <person name="Kim M.K."/>
        </authorList>
    </citation>
    <scope>NUCLEOTIDE SEQUENCE [LARGE SCALE GENOMIC DNA]</scope>
    <source>
        <strain evidence="3 4">KCTC 52873</strain>
    </source>
</reference>